<dbReference type="Pfam" id="PF19561">
    <property type="entry name" value="DUF6083"/>
    <property type="match status" value="1"/>
</dbReference>
<name>A0ABU0NPF5_STRRH</name>
<organism evidence="2 3">
    <name type="scientific">Streptomyces rishiriensis</name>
    <dbReference type="NCBI Taxonomy" id="68264"/>
    <lineage>
        <taxon>Bacteria</taxon>
        <taxon>Bacillati</taxon>
        <taxon>Actinomycetota</taxon>
        <taxon>Actinomycetes</taxon>
        <taxon>Kitasatosporales</taxon>
        <taxon>Streptomycetaceae</taxon>
        <taxon>Streptomyces</taxon>
    </lineage>
</organism>
<keyword evidence="2" id="KW-0687">Ribonucleoprotein</keyword>
<keyword evidence="2" id="KW-0689">Ribosomal protein</keyword>
<comment type="caution">
    <text evidence="2">The sequence shown here is derived from an EMBL/GenBank/DDBJ whole genome shotgun (WGS) entry which is preliminary data.</text>
</comment>
<evidence type="ECO:0000313" key="3">
    <source>
        <dbReference type="Proteomes" id="UP001230654"/>
    </source>
</evidence>
<protein>
    <submittedName>
        <fullName evidence="2">Ribosomal protein L37E</fullName>
    </submittedName>
</protein>
<dbReference type="Proteomes" id="UP001230654">
    <property type="component" value="Unassembled WGS sequence"/>
</dbReference>
<dbReference type="InterPro" id="IPR045729">
    <property type="entry name" value="DUF6083"/>
</dbReference>
<reference evidence="2 3" key="1">
    <citation type="submission" date="2023-07" db="EMBL/GenBank/DDBJ databases">
        <title>Comparative genomics of wheat-associated soil bacteria to identify genetic determinants of phenazine resistance.</title>
        <authorList>
            <person name="Mouncey N."/>
        </authorList>
    </citation>
    <scope>NUCLEOTIDE SEQUENCE [LARGE SCALE GENOMIC DNA]</scope>
    <source>
        <strain evidence="2 3">B2I6</strain>
    </source>
</reference>
<dbReference type="GO" id="GO:0005840">
    <property type="term" value="C:ribosome"/>
    <property type="evidence" value="ECO:0007669"/>
    <property type="project" value="UniProtKB-KW"/>
</dbReference>
<sequence length="246" mass="27225">MRVATARIRTGVSASGRTRARRLGPLNDSWPGGSYRLRDLRAHLFSRGDASGHRLRSSSSPAMDGHLRPGSPNTAKSRPTGIRSDSLTLKHMGAIRDRDQLACHRCGETSHAVRERGRFGLMASYCERCWNTFANEMAEADGATAAPRPDPDPDDATWIEPPLCHECGASVRVYPTNYDRWVSLAMMELPAKDVPEAFRWRLTRPPGRSPVPADIVAVRLRGIDPLPSEPVVPAHRMMCIPEWGEP</sequence>
<keyword evidence="3" id="KW-1185">Reference proteome</keyword>
<dbReference type="EMBL" id="JAUSWV010000002">
    <property type="protein sequence ID" value="MDQ0581027.1"/>
    <property type="molecule type" value="Genomic_DNA"/>
</dbReference>
<evidence type="ECO:0000313" key="2">
    <source>
        <dbReference type="EMBL" id="MDQ0581027.1"/>
    </source>
</evidence>
<proteinExistence type="predicted"/>
<evidence type="ECO:0000256" key="1">
    <source>
        <dbReference type="SAM" id="MobiDB-lite"/>
    </source>
</evidence>
<feature type="compositionally biased region" description="Polar residues" evidence="1">
    <location>
        <begin position="71"/>
        <end position="83"/>
    </location>
</feature>
<feature type="region of interest" description="Disordered" evidence="1">
    <location>
        <begin position="49"/>
        <end position="83"/>
    </location>
</feature>
<accession>A0ABU0NPF5</accession>
<gene>
    <name evidence="2" type="ORF">QF030_003205</name>
</gene>